<dbReference type="InterPro" id="IPR002347">
    <property type="entry name" value="SDR_fam"/>
</dbReference>
<evidence type="ECO:0000313" key="5">
    <source>
        <dbReference type="EMBL" id="TXS96150.1"/>
    </source>
</evidence>
<gene>
    <name evidence="5" type="ORF">FV139_01200</name>
</gene>
<dbReference type="InterPro" id="IPR020904">
    <property type="entry name" value="Sc_DH/Rdtase_CS"/>
</dbReference>
<organism evidence="5 6">
    <name type="scientific">Parahaliea maris</name>
    <dbReference type="NCBI Taxonomy" id="2716870"/>
    <lineage>
        <taxon>Bacteria</taxon>
        <taxon>Pseudomonadati</taxon>
        <taxon>Pseudomonadota</taxon>
        <taxon>Gammaproteobacteria</taxon>
        <taxon>Cellvibrionales</taxon>
        <taxon>Halieaceae</taxon>
        <taxon>Parahaliea</taxon>
    </lineage>
</organism>
<evidence type="ECO:0000256" key="3">
    <source>
        <dbReference type="ARBA" id="ARBA00023027"/>
    </source>
</evidence>
<accession>A0A5C9A932</accession>
<reference evidence="5 6" key="1">
    <citation type="submission" date="2019-08" db="EMBL/GenBank/DDBJ databases">
        <title>Parahaliea maris sp. nov., isolated from the surface seawater.</title>
        <authorList>
            <person name="Liu Y."/>
        </authorList>
    </citation>
    <scope>NUCLEOTIDE SEQUENCE [LARGE SCALE GENOMIC DNA]</scope>
    <source>
        <strain evidence="5 6">HSLHS9</strain>
    </source>
</reference>
<protein>
    <submittedName>
        <fullName evidence="5">SDR family oxidoreductase</fullName>
    </submittedName>
</protein>
<dbReference type="AlphaFoldDB" id="A0A5C9A932"/>
<evidence type="ECO:0000259" key="4">
    <source>
        <dbReference type="SMART" id="SM00822"/>
    </source>
</evidence>
<dbReference type="EMBL" id="VRZA01000001">
    <property type="protein sequence ID" value="TXS96150.1"/>
    <property type="molecule type" value="Genomic_DNA"/>
</dbReference>
<dbReference type="PROSITE" id="PS00061">
    <property type="entry name" value="ADH_SHORT"/>
    <property type="match status" value="1"/>
</dbReference>
<dbReference type="Pfam" id="PF13561">
    <property type="entry name" value="adh_short_C2"/>
    <property type="match status" value="1"/>
</dbReference>
<dbReference type="Gene3D" id="3.40.50.720">
    <property type="entry name" value="NAD(P)-binding Rossmann-like Domain"/>
    <property type="match status" value="1"/>
</dbReference>
<dbReference type="SUPFAM" id="SSF51735">
    <property type="entry name" value="NAD(P)-binding Rossmann-fold domains"/>
    <property type="match status" value="1"/>
</dbReference>
<evidence type="ECO:0000313" key="6">
    <source>
        <dbReference type="Proteomes" id="UP000321039"/>
    </source>
</evidence>
<dbReference type="PRINTS" id="PR00081">
    <property type="entry name" value="GDHRDH"/>
</dbReference>
<sequence>MNIDFSDHCYLVTGGASGIGAATVRYIARHGGAAVIADLNEDAATALVEEYPQKLRFHATDVTELTQLEAACQLAVDTFGGLDGAVNSAGLGSFGTTTELPLEEWHKVIDIDLNGVFYACRAIIPHLRARGGGSIVNIASLSGVRADHGFAAYNAAKAAVINYTRTLALDHGREGIRATAVCPGFIDTPLTAVPSSIDTVRKAWLDAIALQRAGQPEDVANLVAFLLSPAASYISGTEIVIDGGMGSSNNQPNLPRLFAGLG</sequence>
<keyword evidence="6" id="KW-1185">Reference proteome</keyword>
<dbReference type="SMART" id="SM00822">
    <property type="entry name" value="PKS_KR"/>
    <property type="match status" value="1"/>
</dbReference>
<dbReference type="FunFam" id="3.40.50.720:FF:000084">
    <property type="entry name" value="Short-chain dehydrogenase reductase"/>
    <property type="match status" value="1"/>
</dbReference>
<comment type="caution">
    <text evidence="5">The sequence shown here is derived from an EMBL/GenBank/DDBJ whole genome shotgun (WGS) entry which is preliminary data.</text>
</comment>
<proteinExistence type="inferred from homology"/>
<keyword evidence="3" id="KW-0520">NAD</keyword>
<name>A0A5C9A932_9GAMM</name>
<dbReference type="PANTHER" id="PTHR24321:SF8">
    <property type="entry name" value="ESTRADIOL 17-BETA-DEHYDROGENASE 8-RELATED"/>
    <property type="match status" value="1"/>
</dbReference>
<dbReference type="RefSeq" id="WP_148066420.1">
    <property type="nucleotide sequence ID" value="NZ_VRZA01000001.1"/>
</dbReference>
<dbReference type="InterPro" id="IPR036291">
    <property type="entry name" value="NAD(P)-bd_dom_sf"/>
</dbReference>
<evidence type="ECO:0000256" key="1">
    <source>
        <dbReference type="ARBA" id="ARBA00006484"/>
    </source>
</evidence>
<dbReference type="GO" id="GO:0016491">
    <property type="term" value="F:oxidoreductase activity"/>
    <property type="evidence" value="ECO:0007669"/>
    <property type="project" value="UniProtKB-KW"/>
</dbReference>
<comment type="similarity">
    <text evidence="1">Belongs to the short-chain dehydrogenases/reductases (SDR) family.</text>
</comment>
<dbReference type="PRINTS" id="PR00080">
    <property type="entry name" value="SDRFAMILY"/>
</dbReference>
<dbReference type="CDD" id="cd05233">
    <property type="entry name" value="SDR_c"/>
    <property type="match status" value="1"/>
</dbReference>
<dbReference type="InterPro" id="IPR057326">
    <property type="entry name" value="KR_dom"/>
</dbReference>
<feature type="domain" description="Ketoreductase" evidence="4">
    <location>
        <begin position="8"/>
        <end position="188"/>
    </location>
</feature>
<dbReference type="Proteomes" id="UP000321039">
    <property type="component" value="Unassembled WGS sequence"/>
</dbReference>
<dbReference type="PANTHER" id="PTHR24321">
    <property type="entry name" value="DEHYDROGENASES, SHORT CHAIN"/>
    <property type="match status" value="1"/>
</dbReference>
<keyword evidence="2" id="KW-0560">Oxidoreductase</keyword>
<evidence type="ECO:0000256" key="2">
    <source>
        <dbReference type="ARBA" id="ARBA00023002"/>
    </source>
</evidence>